<dbReference type="PaxDb" id="67767-A0A0J7MQD4"/>
<dbReference type="EMBL" id="LBMM01023135">
    <property type="protein sequence ID" value="KMQ82780.1"/>
    <property type="molecule type" value="Genomic_DNA"/>
</dbReference>
<evidence type="ECO:0000313" key="2">
    <source>
        <dbReference type="Proteomes" id="UP000036403"/>
    </source>
</evidence>
<evidence type="ECO:0000313" key="1">
    <source>
        <dbReference type="EMBL" id="KMQ82780.1"/>
    </source>
</evidence>
<keyword evidence="1" id="KW-0808">Transferase</keyword>
<keyword evidence="2" id="KW-1185">Reference proteome</keyword>
<protein>
    <submittedName>
        <fullName evidence="1">Homoserine kinase</fullName>
    </submittedName>
</protein>
<organism evidence="1 2">
    <name type="scientific">Lasius niger</name>
    <name type="common">Black garden ant</name>
    <dbReference type="NCBI Taxonomy" id="67767"/>
    <lineage>
        <taxon>Eukaryota</taxon>
        <taxon>Metazoa</taxon>
        <taxon>Ecdysozoa</taxon>
        <taxon>Arthropoda</taxon>
        <taxon>Hexapoda</taxon>
        <taxon>Insecta</taxon>
        <taxon>Pterygota</taxon>
        <taxon>Neoptera</taxon>
        <taxon>Endopterygota</taxon>
        <taxon>Hymenoptera</taxon>
        <taxon>Apocrita</taxon>
        <taxon>Aculeata</taxon>
        <taxon>Formicoidea</taxon>
        <taxon>Formicidae</taxon>
        <taxon>Formicinae</taxon>
        <taxon>Lasius</taxon>
        <taxon>Lasius</taxon>
    </lineage>
</organism>
<dbReference type="GO" id="GO:0016301">
    <property type="term" value="F:kinase activity"/>
    <property type="evidence" value="ECO:0007669"/>
    <property type="project" value="UniProtKB-KW"/>
</dbReference>
<dbReference type="Proteomes" id="UP000036403">
    <property type="component" value="Unassembled WGS sequence"/>
</dbReference>
<proteinExistence type="predicted"/>
<comment type="caution">
    <text evidence="1">The sequence shown here is derived from an EMBL/GenBank/DDBJ whole genome shotgun (WGS) entry which is preliminary data.</text>
</comment>
<keyword evidence="1" id="KW-0418">Kinase</keyword>
<reference evidence="1 2" key="1">
    <citation type="submission" date="2015-04" db="EMBL/GenBank/DDBJ databases">
        <title>Lasius niger genome sequencing.</title>
        <authorList>
            <person name="Konorov E.A."/>
            <person name="Nikitin M.A."/>
            <person name="Kirill M.V."/>
            <person name="Chang P."/>
        </authorList>
    </citation>
    <scope>NUCLEOTIDE SEQUENCE [LARGE SCALE GENOMIC DNA]</scope>
    <source>
        <tissue evidence="1">Whole</tissue>
    </source>
</reference>
<name>A0A0J7MQD4_LASNI</name>
<dbReference type="AlphaFoldDB" id="A0A0J7MQD4"/>
<accession>A0A0J7MQD4</accession>
<gene>
    <name evidence="1" type="ORF">RF55_21892</name>
</gene>
<sequence>MVITLIPEPAIVRQAHHHMAIQRCAAAGAQIARQIDVHQRASGGFGIRRCRQIDKFRRMHRQRVIQPLHRHAVAFRKTQPQHVHLAEALSDGLQQGLHGDGAVEFDGMRHRVSIAMRRDLIGDPDAGLRRDQRPFARKRRAAERVRGV</sequence>